<feature type="region of interest" description="Disordered" evidence="4">
    <location>
        <begin position="546"/>
        <end position="585"/>
    </location>
</feature>
<keyword evidence="2 3" id="KW-0072">Autophagy</keyword>
<dbReference type="PANTHER" id="PTHR13430:SF4">
    <property type="entry name" value="AUTOPHAGY-RELATED PROTEIN 13"/>
    <property type="match status" value="1"/>
</dbReference>
<proteinExistence type="inferred from homology"/>
<evidence type="ECO:0000256" key="1">
    <source>
        <dbReference type="ARBA" id="ARBA00005246"/>
    </source>
</evidence>
<evidence type="ECO:0000256" key="3">
    <source>
        <dbReference type="RuleBase" id="RU361214"/>
    </source>
</evidence>
<feature type="compositionally biased region" description="Low complexity" evidence="4">
    <location>
        <begin position="368"/>
        <end position="406"/>
    </location>
</feature>
<organism evidence="6 7">
    <name type="scientific">Thelephora terrestris</name>
    <dbReference type="NCBI Taxonomy" id="56493"/>
    <lineage>
        <taxon>Eukaryota</taxon>
        <taxon>Fungi</taxon>
        <taxon>Dikarya</taxon>
        <taxon>Basidiomycota</taxon>
        <taxon>Agaricomycotina</taxon>
        <taxon>Agaricomycetes</taxon>
        <taxon>Thelephorales</taxon>
        <taxon>Thelephoraceae</taxon>
        <taxon>Thelephora</taxon>
    </lineage>
</organism>
<feature type="region of interest" description="Disordered" evidence="4">
    <location>
        <begin position="249"/>
        <end position="525"/>
    </location>
</feature>
<evidence type="ECO:0000313" key="6">
    <source>
        <dbReference type="EMBL" id="KAF9787845.1"/>
    </source>
</evidence>
<dbReference type="Gene3D" id="3.30.900.10">
    <property type="entry name" value="HORMA domain"/>
    <property type="match status" value="1"/>
</dbReference>
<dbReference type="OrthoDB" id="70161at2759"/>
<keyword evidence="7" id="KW-1185">Reference proteome</keyword>
<sequence length="695" mass="75095">MSNDTQRADQIVYHFYTKLVLAVSNARLSQETNGQAKIDKWFNLEIPESSLFKDNIRLYRSVSTAQSTPPFELQVLLSVPDLSNNQVLVYVPPGSSRVRVDPPPKFILLETWVVNFVHGGPQYAGDVAPSTIYKLGIALFRSVYALLRILPTWKSHSPLRRRVGGSAGAFTLQLRLRSEGPDDRILAFDTPPNANSPPLATDTHEFPPIPHPMGTLSLTATYLTQPHFRLDDLESLLSSRFLSLDEGPEFTPTLTKKQQRELSTSPPASLPLRTALPRSPPSTIADRFVLPSTNNARTNFPSTGTAGALSISPSKGGLVQSPSLRPRTLSGIDSGAASGVSETSSSRRSIGSARDDPQLASRLRRESLSSSPGSPSPLSARRPNIFKSSTLSNAASPSLPSQPSSLRHNSPLSGPSLPSRTLPQLQSVPLPTTRTLSSPVSAISRQSPPFQPSSLGKAEERRSLDIGVGGILNPPTTRKRYSSSFGHRYAASTGAGSDGSPNSGPERKEIERPSSASYMSNNTDDDDISAFVQDIDARKPLRRALSDRRRYPLGTNPEQADDLRSLPHQDGNPASRPSTASINGIGEPLLTTVSDIDQRLKEMEDAFAARLADLSDTAPCPRTGGGVVRGLNSNDRSSSRERALTMRGAVLPESYDPLSRHRRSSMGSVRSGLSIGSEEVIGKLELEDKRKSKGV</sequence>
<dbReference type="EMBL" id="WIUZ02000004">
    <property type="protein sequence ID" value="KAF9787845.1"/>
    <property type="molecule type" value="Genomic_DNA"/>
</dbReference>
<gene>
    <name evidence="6" type="ORF">BJ322DRAFT_584282</name>
</gene>
<evidence type="ECO:0000259" key="5">
    <source>
        <dbReference type="Pfam" id="PF10033"/>
    </source>
</evidence>
<dbReference type="GO" id="GO:0000423">
    <property type="term" value="P:mitophagy"/>
    <property type="evidence" value="ECO:0007669"/>
    <property type="project" value="TreeGrafter"/>
</dbReference>
<dbReference type="InterPro" id="IPR036570">
    <property type="entry name" value="HORMA_dom_sf"/>
</dbReference>
<dbReference type="AlphaFoldDB" id="A0A9P6HLA2"/>
<protein>
    <recommendedName>
        <fullName evidence="3">Autophagy-related protein 13</fullName>
    </recommendedName>
</protein>
<dbReference type="GO" id="GO:1990316">
    <property type="term" value="C:Atg1/ULK1 kinase complex"/>
    <property type="evidence" value="ECO:0007669"/>
    <property type="project" value="InterPro"/>
</dbReference>
<evidence type="ECO:0000313" key="7">
    <source>
        <dbReference type="Proteomes" id="UP000736335"/>
    </source>
</evidence>
<dbReference type="GO" id="GO:0034497">
    <property type="term" value="P:protein localization to phagophore assembly site"/>
    <property type="evidence" value="ECO:0007669"/>
    <property type="project" value="TreeGrafter"/>
</dbReference>
<feature type="region of interest" description="Disordered" evidence="4">
    <location>
        <begin position="623"/>
        <end position="648"/>
    </location>
</feature>
<dbReference type="GO" id="GO:0000407">
    <property type="term" value="C:phagophore assembly site"/>
    <property type="evidence" value="ECO:0007669"/>
    <property type="project" value="TreeGrafter"/>
</dbReference>
<accession>A0A9P6HLA2</accession>
<feature type="compositionally biased region" description="Polar residues" evidence="4">
    <location>
        <begin position="291"/>
        <end position="305"/>
    </location>
</feature>
<feature type="domain" description="Autophagy-related protein 13 N-terminal" evidence="5">
    <location>
        <begin position="12"/>
        <end position="228"/>
    </location>
</feature>
<name>A0A9P6HLA2_9AGAM</name>
<evidence type="ECO:0000256" key="4">
    <source>
        <dbReference type="SAM" id="MobiDB-lite"/>
    </source>
</evidence>
<dbReference type="Proteomes" id="UP000736335">
    <property type="component" value="Unassembled WGS sequence"/>
</dbReference>
<dbReference type="InterPro" id="IPR018731">
    <property type="entry name" value="Atg13_N"/>
</dbReference>
<feature type="compositionally biased region" description="Low complexity" evidence="4">
    <location>
        <begin position="334"/>
        <end position="352"/>
    </location>
</feature>
<dbReference type="Pfam" id="PF10033">
    <property type="entry name" value="ATG13"/>
    <property type="match status" value="1"/>
</dbReference>
<feature type="compositionally biased region" description="Basic and acidic residues" evidence="4">
    <location>
        <begin position="353"/>
        <end position="367"/>
    </location>
</feature>
<dbReference type="GO" id="GO:0005829">
    <property type="term" value="C:cytosol"/>
    <property type="evidence" value="ECO:0007669"/>
    <property type="project" value="TreeGrafter"/>
</dbReference>
<feature type="compositionally biased region" description="Polar residues" evidence="4">
    <location>
        <begin position="407"/>
        <end position="454"/>
    </location>
</feature>
<dbReference type="GO" id="GO:0034727">
    <property type="term" value="P:piecemeal microautophagy of the nucleus"/>
    <property type="evidence" value="ECO:0007669"/>
    <property type="project" value="TreeGrafter"/>
</dbReference>
<evidence type="ECO:0000256" key="2">
    <source>
        <dbReference type="ARBA" id="ARBA00023006"/>
    </source>
</evidence>
<comment type="similarity">
    <text evidence="1 3">Belongs to the ATG13 family. Fungi subfamily.</text>
</comment>
<dbReference type="PANTHER" id="PTHR13430">
    <property type="match status" value="1"/>
</dbReference>
<reference evidence="6" key="2">
    <citation type="submission" date="2020-11" db="EMBL/GenBank/DDBJ databases">
        <authorList>
            <consortium name="DOE Joint Genome Institute"/>
            <person name="Kuo A."/>
            <person name="Miyauchi S."/>
            <person name="Kiss E."/>
            <person name="Drula E."/>
            <person name="Kohler A."/>
            <person name="Sanchez-Garcia M."/>
            <person name="Andreopoulos B."/>
            <person name="Barry K.W."/>
            <person name="Bonito G."/>
            <person name="Buee M."/>
            <person name="Carver A."/>
            <person name="Chen C."/>
            <person name="Cichocki N."/>
            <person name="Clum A."/>
            <person name="Culley D."/>
            <person name="Crous P.W."/>
            <person name="Fauchery L."/>
            <person name="Girlanda M."/>
            <person name="Hayes R."/>
            <person name="Keri Z."/>
            <person name="Labutti K."/>
            <person name="Lipzen A."/>
            <person name="Lombard V."/>
            <person name="Magnuson J."/>
            <person name="Maillard F."/>
            <person name="Morin E."/>
            <person name="Murat C."/>
            <person name="Nolan M."/>
            <person name="Ohm R."/>
            <person name="Pangilinan J."/>
            <person name="Pereira M."/>
            <person name="Perotto S."/>
            <person name="Peter M."/>
            <person name="Riley R."/>
            <person name="Sitrit Y."/>
            <person name="Stielow B."/>
            <person name="Szollosi G."/>
            <person name="Zifcakova L."/>
            <person name="Stursova M."/>
            <person name="Spatafora J.W."/>
            <person name="Tedersoo L."/>
            <person name="Vaario L.-M."/>
            <person name="Yamada A."/>
            <person name="Yan M."/>
            <person name="Wang P."/>
            <person name="Xu J."/>
            <person name="Bruns T."/>
            <person name="Baldrian P."/>
            <person name="Vilgalys R."/>
            <person name="Henrissat B."/>
            <person name="Grigoriev I.V."/>
            <person name="Hibbett D."/>
            <person name="Nagy L.G."/>
            <person name="Martin F.M."/>
        </authorList>
    </citation>
    <scope>NUCLEOTIDE SEQUENCE</scope>
    <source>
        <strain evidence="6">UH-Tt-Lm1</strain>
    </source>
</reference>
<comment type="caution">
    <text evidence="6">The sequence shown here is derived from an EMBL/GenBank/DDBJ whole genome shotgun (WGS) entry which is preliminary data.</text>
</comment>
<feature type="compositionally biased region" description="Polar residues" evidence="4">
    <location>
        <begin position="252"/>
        <end position="267"/>
    </location>
</feature>
<reference evidence="6" key="1">
    <citation type="journal article" date="2020" name="Nat. Commun.">
        <title>Large-scale genome sequencing of mycorrhizal fungi provides insights into the early evolution of symbiotic traits.</title>
        <authorList>
            <person name="Miyauchi S."/>
            <person name="Kiss E."/>
            <person name="Kuo A."/>
            <person name="Drula E."/>
            <person name="Kohler A."/>
            <person name="Sanchez-Garcia M."/>
            <person name="Morin E."/>
            <person name="Andreopoulos B."/>
            <person name="Barry K.W."/>
            <person name="Bonito G."/>
            <person name="Buee M."/>
            <person name="Carver A."/>
            <person name="Chen C."/>
            <person name="Cichocki N."/>
            <person name="Clum A."/>
            <person name="Culley D."/>
            <person name="Crous P.W."/>
            <person name="Fauchery L."/>
            <person name="Girlanda M."/>
            <person name="Hayes R.D."/>
            <person name="Keri Z."/>
            <person name="LaButti K."/>
            <person name="Lipzen A."/>
            <person name="Lombard V."/>
            <person name="Magnuson J."/>
            <person name="Maillard F."/>
            <person name="Murat C."/>
            <person name="Nolan M."/>
            <person name="Ohm R.A."/>
            <person name="Pangilinan J."/>
            <person name="Pereira M.F."/>
            <person name="Perotto S."/>
            <person name="Peter M."/>
            <person name="Pfister S."/>
            <person name="Riley R."/>
            <person name="Sitrit Y."/>
            <person name="Stielow J.B."/>
            <person name="Szollosi G."/>
            <person name="Zifcakova L."/>
            <person name="Stursova M."/>
            <person name="Spatafora J.W."/>
            <person name="Tedersoo L."/>
            <person name="Vaario L.M."/>
            <person name="Yamada A."/>
            <person name="Yan M."/>
            <person name="Wang P."/>
            <person name="Xu J."/>
            <person name="Bruns T."/>
            <person name="Baldrian P."/>
            <person name="Vilgalys R."/>
            <person name="Dunand C."/>
            <person name="Henrissat B."/>
            <person name="Grigoriev I.V."/>
            <person name="Hibbett D."/>
            <person name="Nagy L.G."/>
            <person name="Martin F.M."/>
        </authorList>
    </citation>
    <scope>NUCLEOTIDE SEQUENCE</scope>
    <source>
        <strain evidence="6">UH-Tt-Lm1</strain>
    </source>
</reference>
<dbReference type="InterPro" id="IPR040182">
    <property type="entry name" value="ATG13"/>
</dbReference>